<name>A0A176YMD5_9BRAD</name>
<protein>
    <submittedName>
        <fullName evidence="1">Uncharacterized protein</fullName>
    </submittedName>
</protein>
<accession>A0A176YMD5</accession>
<sequence>MEAVGRSTKSSRCWPRAAKMIAKTTRRIRDPRMPEDYSRSRVVIMMGLTSGAFEVIAGGRTASVLPLVEPATSPLQVTKD</sequence>
<reference evidence="1 2" key="1">
    <citation type="submission" date="2016-03" db="EMBL/GenBank/DDBJ databases">
        <title>Draft Genome Sequence of the Strain BR 10245 (Bradyrhizobium sp.) isolated from nodules of Centrolobium paraense.</title>
        <authorList>
            <person name="Simoes-Araujo J.L.Sr."/>
            <person name="Barauna A.C."/>
            <person name="Silva K."/>
            <person name="Zilli J.E."/>
        </authorList>
    </citation>
    <scope>NUCLEOTIDE SEQUENCE [LARGE SCALE GENOMIC DNA]</scope>
    <source>
        <strain evidence="1 2">BR 10245</strain>
    </source>
</reference>
<dbReference type="EMBL" id="LUUB01000070">
    <property type="protein sequence ID" value="OAF07200.1"/>
    <property type="molecule type" value="Genomic_DNA"/>
</dbReference>
<keyword evidence="2" id="KW-1185">Reference proteome</keyword>
<organism evidence="1 2">
    <name type="scientific">Bradyrhizobium centrolobii</name>
    <dbReference type="NCBI Taxonomy" id="1505087"/>
    <lineage>
        <taxon>Bacteria</taxon>
        <taxon>Pseudomonadati</taxon>
        <taxon>Pseudomonadota</taxon>
        <taxon>Alphaproteobacteria</taxon>
        <taxon>Hyphomicrobiales</taxon>
        <taxon>Nitrobacteraceae</taxon>
        <taxon>Bradyrhizobium</taxon>
    </lineage>
</organism>
<gene>
    <name evidence="1" type="ORF">AYJ54_17895</name>
</gene>
<evidence type="ECO:0000313" key="1">
    <source>
        <dbReference type="EMBL" id="OAF07200.1"/>
    </source>
</evidence>
<proteinExistence type="predicted"/>
<dbReference type="AlphaFoldDB" id="A0A176YMD5"/>
<comment type="caution">
    <text evidence="1">The sequence shown here is derived from an EMBL/GenBank/DDBJ whole genome shotgun (WGS) entry which is preliminary data.</text>
</comment>
<dbReference type="Proteomes" id="UP000076959">
    <property type="component" value="Unassembled WGS sequence"/>
</dbReference>
<evidence type="ECO:0000313" key="2">
    <source>
        <dbReference type="Proteomes" id="UP000076959"/>
    </source>
</evidence>